<sequence length="320" mass="35862">MKNLVTFGDSYTDESRLGYFMNHGHGPPPGELTPESNQTSGGGYSWGRVAANNTGAKYYDYAVAGAMCANNITSHYFDLIKSLMPSILDYEIPTFEADLAFPKLYPDRHPDNTVYAVWIGTNDLGVDGFLTDRNVAGTSIPTFVDCIWNTFDRIYKTGGRRFVLLNTAPLEKSPMYASPANGGTGDNQYWQNKTQYNMTEAQYKIFEYTSSVNALIEQGIPFQVLVKKQWPGVTFSLFDVHSLILDIRAAPEHYLTAPFNVTWPYRSCNPSTGCQQSSLPLSNFLWYDEVHPSARVDEIIADEFLQVINGSSKYGKTYRS</sequence>
<keyword evidence="2" id="KW-1185">Reference proteome</keyword>
<proteinExistence type="predicted"/>
<accession>A0ACC1NN92</accession>
<reference evidence="1" key="1">
    <citation type="submission" date="2022-08" db="EMBL/GenBank/DDBJ databases">
        <title>Genome Sequence of Lecanicillium fungicola.</title>
        <authorList>
            <person name="Buettner E."/>
        </authorList>
    </citation>
    <scope>NUCLEOTIDE SEQUENCE</scope>
    <source>
        <strain evidence="1">Babe33</strain>
    </source>
</reference>
<comment type="caution">
    <text evidence="1">The sequence shown here is derived from an EMBL/GenBank/DDBJ whole genome shotgun (WGS) entry which is preliminary data.</text>
</comment>
<name>A0ACC1NN92_9HYPO</name>
<dbReference type="EMBL" id="JANJQO010000201">
    <property type="protein sequence ID" value="KAJ2980410.1"/>
    <property type="molecule type" value="Genomic_DNA"/>
</dbReference>
<organism evidence="1 2">
    <name type="scientific">Zarea fungicola</name>
    <dbReference type="NCBI Taxonomy" id="93591"/>
    <lineage>
        <taxon>Eukaryota</taxon>
        <taxon>Fungi</taxon>
        <taxon>Dikarya</taxon>
        <taxon>Ascomycota</taxon>
        <taxon>Pezizomycotina</taxon>
        <taxon>Sordariomycetes</taxon>
        <taxon>Hypocreomycetidae</taxon>
        <taxon>Hypocreales</taxon>
        <taxon>Cordycipitaceae</taxon>
        <taxon>Zarea</taxon>
    </lineage>
</organism>
<evidence type="ECO:0000313" key="1">
    <source>
        <dbReference type="EMBL" id="KAJ2980410.1"/>
    </source>
</evidence>
<evidence type="ECO:0000313" key="2">
    <source>
        <dbReference type="Proteomes" id="UP001143910"/>
    </source>
</evidence>
<protein>
    <submittedName>
        <fullName evidence="1">Uncharacterized protein</fullName>
    </submittedName>
</protein>
<gene>
    <name evidence="1" type="ORF">NQ176_g2661</name>
</gene>
<dbReference type="Proteomes" id="UP001143910">
    <property type="component" value="Unassembled WGS sequence"/>
</dbReference>